<dbReference type="Pfam" id="PF01757">
    <property type="entry name" value="Acyl_transf_3"/>
    <property type="match status" value="1"/>
</dbReference>
<evidence type="ECO:0000313" key="5">
    <source>
        <dbReference type="Proteomes" id="UP001165289"/>
    </source>
</evidence>
<dbReference type="InterPro" id="IPR052728">
    <property type="entry name" value="O2_lipid_transport_reg"/>
</dbReference>
<sequence length="761" mass="86885">MVRFASNILIVSLFITVIQCLPPDKELFDNVGQINYNSMSYTNVYKCMSELLNRQNWLRLIAQPEAITNVSNKCIESFRRFNTSISGRPEDIIYLLDSFSKPQPGILTGNMQWLGNWDECNNLHNTRYITLSIPLSISGLVSQMVQIDICLPVECDNDTDIRGLLSVLSVIGIDADKVGIFSHLPHELTVGRYAVIILLCVFGVLILISTVVDFIERAVYGLNNLFRKEYSRRSVSQIPSYNYHTGNTDDDDLRLKGSTLNRVESDLTDNNEANEYSKLLRSETYSRSISKQAATIIHRLIVPFSLYTNVKKVFDTNQPPNAIRCLNGIRTISMFWVILGHVYLFTLSSETNTMDIITDIALRFSFQPVLNGYFSVDTFFVLSGLLVMYLSLRELNRSSKKIRSYIIFLVKFYIHRILRITPTLFVVLVAFWQLTPIITDGPLWRPGIDTTVGNCDGFNWITPLLYLNNLYPSFKNGCMAWTWYLANDMQFFFISPIFIFPAFLLPFPFPLIPLAVAIFIFLIPSFVIPGVFSLHSNFYFPLNHLTDGLFPIASNMTHGDITEYFYIKPYCRINPYLMGLALGYIIYKVSEWKRESGDKKSLQLRMALINTIFWPVSFAICFGLVYGLYGSFHGHLMSDFENILYIGLSRTLWGLGLSMFIFICYSGMAGPIDTFLSWGLFVPLSRLTFSAYLIHPVVLLVFSLSLRDKLYYYDITFSFIVVGLITMSYAAAAIIAICIEFPLSNVEDLILKRKKSGRQTV</sequence>
<feature type="transmembrane region" description="Helical" evidence="1">
    <location>
        <begin position="514"/>
        <end position="532"/>
    </location>
</feature>
<keyword evidence="5" id="KW-1185">Reference proteome</keyword>
<dbReference type="Proteomes" id="UP001165289">
    <property type="component" value="Unassembled WGS sequence"/>
</dbReference>
<feature type="transmembrane region" description="Helical" evidence="1">
    <location>
        <begin position="413"/>
        <end position="434"/>
    </location>
</feature>
<feature type="transmembrane region" description="Helical" evidence="1">
    <location>
        <begin position="489"/>
        <end position="507"/>
    </location>
</feature>
<dbReference type="SMART" id="SM00703">
    <property type="entry name" value="NRF"/>
    <property type="match status" value="1"/>
</dbReference>
<protein>
    <submittedName>
        <fullName evidence="4">Nose resistant to fluoxetine protein 6-like</fullName>
    </submittedName>
</protein>
<keyword evidence="2" id="KW-0732">Signal</keyword>
<feature type="transmembrane region" description="Helical" evidence="1">
    <location>
        <begin position="372"/>
        <end position="392"/>
    </location>
</feature>
<name>A0AAV7JX66_9METZ</name>
<keyword evidence="1" id="KW-0472">Membrane</keyword>
<evidence type="ECO:0000256" key="2">
    <source>
        <dbReference type="SAM" id="SignalP"/>
    </source>
</evidence>
<feature type="transmembrane region" description="Helical" evidence="1">
    <location>
        <begin position="652"/>
        <end position="672"/>
    </location>
</feature>
<feature type="chain" id="PRO_5043854679" evidence="2">
    <location>
        <begin position="21"/>
        <end position="761"/>
    </location>
</feature>
<feature type="domain" description="Nose resistant-to-fluoxetine protein N-terminal" evidence="3">
    <location>
        <begin position="71"/>
        <end position="180"/>
    </location>
</feature>
<feature type="transmembrane region" description="Helical" evidence="1">
    <location>
        <begin position="611"/>
        <end position="632"/>
    </location>
</feature>
<feature type="transmembrane region" description="Helical" evidence="1">
    <location>
        <begin position="684"/>
        <end position="705"/>
    </location>
</feature>
<feature type="transmembrane region" description="Helical" evidence="1">
    <location>
        <begin position="717"/>
        <end position="743"/>
    </location>
</feature>
<accession>A0AAV7JX66</accession>
<dbReference type="GO" id="GO:0016747">
    <property type="term" value="F:acyltransferase activity, transferring groups other than amino-acyl groups"/>
    <property type="evidence" value="ECO:0007669"/>
    <property type="project" value="InterPro"/>
</dbReference>
<dbReference type="InterPro" id="IPR002656">
    <property type="entry name" value="Acyl_transf_3_dom"/>
</dbReference>
<proteinExistence type="predicted"/>
<evidence type="ECO:0000259" key="3">
    <source>
        <dbReference type="SMART" id="SM00703"/>
    </source>
</evidence>
<feature type="signal peptide" evidence="2">
    <location>
        <begin position="1"/>
        <end position="20"/>
    </location>
</feature>
<gene>
    <name evidence="4" type="ORF">LOD99_3400</name>
</gene>
<dbReference type="PANTHER" id="PTHR11161:SF0">
    <property type="entry name" value="O-ACYLTRANSFERASE LIKE PROTEIN"/>
    <property type="match status" value="1"/>
</dbReference>
<feature type="transmembrane region" description="Helical" evidence="1">
    <location>
        <begin position="193"/>
        <end position="215"/>
    </location>
</feature>
<reference evidence="4 5" key="1">
    <citation type="journal article" date="2023" name="BMC Biol.">
        <title>The compact genome of the sponge Oopsacas minuta (Hexactinellida) is lacking key metazoan core genes.</title>
        <authorList>
            <person name="Santini S."/>
            <person name="Schenkelaars Q."/>
            <person name="Jourda C."/>
            <person name="Duchesne M."/>
            <person name="Belahbib H."/>
            <person name="Rocher C."/>
            <person name="Selva M."/>
            <person name="Riesgo A."/>
            <person name="Vervoort M."/>
            <person name="Leys S.P."/>
            <person name="Kodjabachian L."/>
            <person name="Le Bivic A."/>
            <person name="Borchiellini C."/>
            <person name="Claverie J.M."/>
            <person name="Renard E."/>
        </authorList>
    </citation>
    <scope>NUCLEOTIDE SEQUENCE [LARGE SCALE GENOMIC DNA]</scope>
    <source>
        <strain evidence="4">SPO-2</strain>
    </source>
</reference>
<feature type="transmembrane region" description="Helical" evidence="1">
    <location>
        <begin position="328"/>
        <end position="346"/>
    </location>
</feature>
<evidence type="ECO:0000313" key="4">
    <source>
        <dbReference type="EMBL" id="KAI6653504.1"/>
    </source>
</evidence>
<feature type="transmembrane region" description="Helical" evidence="1">
    <location>
        <begin position="573"/>
        <end position="590"/>
    </location>
</feature>
<evidence type="ECO:0000256" key="1">
    <source>
        <dbReference type="SAM" id="Phobius"/>
    </source>
</evidence>
<dbReference type="PANTHER" id="PTHR11161">
    <property type="entry name" value="O-ACYLTRANSFERASE"/>
    <property type="match status" value="1"/>
</dbReference>
<dbReference type="AlphaFoldDB" id="A0AAV7JX66"/>
<comment type="caution">
    <text evidence="4">The sequence shown here is derived from an EMBL/GenBank/DDBJ whole genome shotgun (WGS) entry which is preliminary data.</text>
</comment>
<keyword evidence="1" id="KW-1133">Transmembrane helix</keyword>
<dbReference type="InterPro" id="IPR006621">
    <property type="entry name" value="Nose-resist-to-fluoxetine_N"/>
</dbReference>
<dbReference type="Pfam" id="PF20146">
    <property type="entry name" value="NRF"/>
    <property type="match status" value="1"/>
</dbReference>
<keyword evidence="1" id="KW-0812">Transmembrane</keyword>
<dbReference type="EMBL" id="JAKMXF010000266">
    <property type="protein sequence ID" value="KAI6653504.1"/>
    <property type="molecule type" value="Genomic_DNA"/>
</dbReference>
<organism evidence="4 5">
    <name type="scientific">Oopsacas minuta</name>
    <dbReference type="NCBI Taxonomy" id="111878"/>
    <lineage>
        <taxon>Eukaryota</taxon>
        <taxon>Metazoa</taxon>
        <taxon>Porifera</taxon>
        <taxon>Hexactinellida</taxon>
        <taxon>Hexasterophora</taxon>
        <taxon>Lyssacinosida</taxon>
        <taxon>Leucopsacidae</taxon>
        <taxon>Oopsacas</taxon>
    </lineage>
</organism>